<dbReference type="STRING" id="1280837.A0A316VB23"/>
<feature type="compositionally biased region" description="Polar residues" evidence="2">
    <location>
        <begin position="1341"/>
        <end position="1351"/>
    </location>
</feature>
<protein>
    <recommendedName>
        <fullName evidence="3">UDENN domain-containing protein</fullName>
    </recommendedName>
</protein>
<feature type="compositionally biased region" description="Basic and acidic residues" evidence="2">
    <location>
        <begin position="1210"/>
        <end position="1223"/>
    </location>
</feature>
<feature type="compositionally biased region" description="Basic and acidic residues" evidence="2">
    <location>
        <begin position="1254"/>
        <end position="1281"/>
    </location>
</feature>
<dbReference type="RefSeq" id="XP_025355129.1">
    <property type="nucleotide sequence ID" value="XM_025498591.1"/>
</dbReference>
<feature type="region of interest" description="Disordered" evidence="2">
    <location>
        <begin position="46"/>
        <end position="310"/>
    </location>
</feature>
<feature type="compositionally biased region" description="Basic and acidic residues" evidence="2">
    <location>
        <begin position="152"/>
        <end position="164"/>
    </location>
</feature>
<dbReference type="InterPro" id="IPR051696">
    <property type="entry name" value="DENN_Domain_GEFs"/>
</dbReference>
<feature type="region of interest" description="Disordered" evidence="2">
    <location>
        <begin position="1124"/>
        <end position="1174"/>
    </location>
</feature>
<dbReference type="Gene3D" id="3.40.50.11500">
    <property type="match status" value="1"/>
</dbReference>
<feature type="compositionally biased region" description="Polar residues" evidence="2">
    <location>
        <begin position="1132"/>
        <end position="1145"/>
    </location>
</feature>
<dbReference type="PROSITE" id="PS50211">
    <property type="entry name" value="DENN"/>
    <property type="match status" value="1"/>
</dbReference>
<feature type="region of interest" description="Disordered" evidence="2">
    <location>
        <begin position="592"/>
        <end position="617"/>
    </location>
</feature>
<feature type="compositionally biased region" description="Basic residues" evidence="2">
    <location>
        <begin position="287"/>
        <end position="299"/>
    </location>
</feature>
<dbReference type="GO" id="GO:0032483">
    <property type="term" value="P:regulation of Rab protein signal transduction"/>
    <property type="evidence" value="ECO:0007669"/>
    <property type="project" value="TreeGrafter"/>
</dbReference>
<dbReference type="InParanoid" id="A0A316VB23"/>
<dbReference type="PANTHER" id="PTHR12296">
    <property type="entry name" value="DENN DOMAIN-CONTAINING PROTEIN 4"/>
    <property type="match status" value="1"/>
</dbReference>
<dbReference type="InterPro" id="IPR037516">
    <property type="entry name" value="Tripartite_DENN"/>
</dbReference>
<organism evidence="4 5">
    <name type="scientific">Meira miltonrushii</name>
    <dbReference type="NCBI Taxonomy" id="1280837"/>
    <lineage>
        <taxon>Eukaryota</taxon>
        <taxon>Fungi</taxon>
        <taxon>Dikarya</taxon>
        <taxon>Basidiomycota</taxon>
        <taxon>Ustilaginomycotina</taxon>
        <taxon>Exobasidiomycetes</taxon>
        <taxon>Exobasidiales</taxon>
        <taxon>Brachybasidiaceae</taxon>
        <taxon>Meira</taxon>
    </lineage>
</organism>
<dbReference type="EMBL" id="KZ819603">
    <property type="protein sequence ID" value="PWN34827.1"/>
    <property type="molecule type" value="Genomic_DNA"/>
</dbReference>
<feature type="compositionally biased region" description="Basic and acidic residues" evidence="2">
    <location>
        <begin position="1151"/>
        <end position="1161"/>
    </location>
</feature>
<feature type="compositionally biased region" description="Basic and acidic residues" evidence="2">
    <location>
        <begin position="251"/>
        <end position="268"/>
    </location>
</feature>
<feature type="region of interest" description="Disordered" evidence="2">
    <location>
        <begin position="1432"/>
        <end position="1512"/>
    </location>
</feature>
<dbReference type="InterPro" id="IPR001194">
    <property type="entry name" value="cDENN_dom"/>
</dbReference>
<feature type="compositionally biased region" description="Polar residues" evidence="2">
    <location>
        <begin position="1400"/>
        <end position="1409"/>
    </location>
</feature>
<evidence type="ECO:0000313" key="5">
    <source>
        <dbReference type="Proteomes" id="UP000245771"/>
    </source>
</evidence>
<feature type="compositionally biased region" description="Low complexity" evidence="2">
    <location>
        <begin position="1"/>
        <end position="15"/>
    </location>
</feature>
<evidence type="ECO:0000259" key="3">
    <source>
        <dbReference type="PROSITE" id="PS50211"/>
    </source>
</evidence>
<accession>A0A316VB23</accession>
<feature type="region of interest" description="Disordered" evidence="2">
    <location>
        <begin position="1"/>
        <end position="25"/>
    </location>
</feature>
<keyword evidence="1" id="KW-0175">Coiled coil</keyword>
<evidence type="ECO:0000256" key="1">
    <source>
        <dbReference type="SAM" id="Coils"/>
    </source>
</evidence>
<feature type="compositionally biased region" description="Basic and acidic residues" evidence="2">
    <location>
        <begin position="451"/>
        <end position="462"/>
    </location>
</feature>
<evidence type="ECO:0000313" key="4">
    <source>
        <dbReference type="EMBL" id="PWN34827.1"/>
    </source>
</evidence>
<feature type="compositionally biased region" description="Polar residues" evidence="2">
    <location>
        <begin position="1481"/>
        <end position="1492"/>
    </location>
</feature>
<proteinExistence type="predicted"/>
<feature type="compositionally biased region" description="Polar residues" evidence="2">
    <location>
        <begin position="1162"/>
        <end position="1172"/>
    </location>
</feature>
<feature type="compositionally biased region" description="Polar residues" evidence="2">
    <location>
        <begin position="66"/>
        <end position="90"/>
    </location>
</feature>
<name>A0A316VB23_9BASI</name>
<feature type="compositionally biased region" description="Polar residues" evidence="2">
    <location>
        <begin position="1369"/>
        <end position="1391"/>
    </location>
</feature>
<dbReference type="OrthoDB" id="6019893at2759"/>
<feature type="compositionally biased region" description="Polar residues" evidence="2">
    <location>
        <begin position="415"/>
        <end position="428"/>
    </location>
</feature>
<feature type="compositionally biased region" description="Low complexity" evidence="2">
    <location>
        <begin position="51"/>
        <end position="64"/>
    </location>
</feature>
<evidence type="ECO:0000256" key="2">
    <source>
        <dbReference type="SAM" id="MobiDB-lite"/>
    </source>
</evidence>
<feature type="coiled-coil region" evidence="1">
    <location>
        <begin position="952"/>
        <end position="1063"/>
    </location>
</feature>
<feature type="compositionally biased region" description="Polar residues" evidence="2">
    <location>
        <begin position="269"/>
        <end position="285"/>
    </location>
</feature>
<dbReference type="Pfam" id="PF02141">
    <property type="entry name" value="DENN"/>
    <property type="match status" value="1"/>
</dbReference>
<feature type="compositionally biased region" description="Polar residues" evidence="2">
    <location>
        <begin position="219"/>
        <end position="239"/>
    </location>
</feature>
<feature type="compositionally biased region" description="Polar residues" evidence="2">
    <location>
        <begin position="596"/>
        <end position="611"/>
    </location>
</feature>
<feature type="region of interest" description="Disordered" evidence="2">
    <location>
        <begin position="1207"/>
        <end position="1410"/>
    </location>
</feature>
<keyword evidence="5" id="KW-1185">Reference proteome</keyword>
<feature type="compositionally biased region" description="Polar residues" evidence="2">
    <location>
        <begin position="1297"/>
        <end position="1316"/>
    </location>
</feature>
<dbReference type="InterPro" id="IPR043153">
    <property type="entry name" value="DENN_C"/>
</dbReference>
<dbReference type="Proteomes" id="UP000245771">
    <property type="component" value="Unassembled WGS sequence"/>
</dbReference>
<feature type="compositionally biased region" description="Basic and acidic residues" evidence="2">
    <location>
        <begin position="431"/>
        <end position="443"/>
    </location>
</feature>
<gene>
    <name evidence="4" type="ORF">FA14DRAFT_160265</name>
</gene>
<feature type="compositionally biased region" description="Basic and acidic residues" evidence="2">
    <location>
        <begin position="1464"/>
        <end position="1480"/>
    </location>
</feature>
<reference evidence="4 5" key="1">
    <citation type="journal article" date="2018" name="Mol. Biol. Evol.">
        <title>Broad Genomic Sampling Reveals a Smut Pathogenic Ancestry of the Fungal Clade Ustilaginomycotina.</title>
        <authorList>
            <person name="Kijpornyongpan T."/>
            <person name="Mondo S.J."/>
            <person name="Barry K."/>
            <person name="Sandor L."/>
            <person name="Lee J."/>
            <person name="Lipzen A."/>
            <person name="Pangilinan J."/>
            <person name="LaButti K."/>
            <person name="Hainaut M."/>
            <person name="Henrissat B."/>
            <person name="Grigoriev I.V."/>
            <person name="Spatafora J.W."/>
            <person name="Aime M.C."/>
        </authorList>
    </citation>
    <scope>NUCLEOTIDE SEQUENCE [LARGE SCALE GENOMIC DNA]</scope>
    <source>
        <strain evidence="4 5">MCA 3882</strain>
    </source>
</reference>
<dbReference type="GeneID" id="37020372"/>
<dbReference type="PANTHER" id="PTHR12296:SF31">
    <property type="entry name" value="DENN (AEX-3) DOMAIN PROTEIN (AFU_ORTHOLOGUE AFUA_6G11200)"/>
    <property type="match status" value="1"/>
</dbReference>
<feature type="domain" description="UDENN" evidence="3">
    <location>
        <begin position="551"/>
        <end position="946"/>
    </location>
</feature>
<dbReference type="SMART" id="SM00799">
    <property type="entry name" value="DENN"/>
    <property type="match status" value="1"/>
</dbReference>
<sequence>MSSSYDSYSIKSVPSTSNNSDKKRWRDLGLSGVTTSGFANLLRSARKSTDSLRSAASATSSRARSQNHSQKGSNATSISTDKNSYRNSVNKDLPPNPRTPNEQINDLSRRSESSSAASRVIHDVPEEPPLEYFEMPPEAELDPSVKLGKPTTKAETHEKDREQNNRTPTNESELRNRDLTSPADSTTRKHSITMAELPPSISSRTASLGMLGQDGLPTRSYSHTSALSENGPTATSSIAGWTAEQEEEGEGETREESGSKTPTNDDKQSVANQSDSLQRIGSSAKSVARKSFTRIRKKSNASTHQDSAKSITAAISSSAQHPMPVSASGNVTAASSSVGAGTQWAGNKTGEGDGNTIAQLYAVFGLPKDPSVWTLAEEDCVVGVHHLDGAIDRFWRPEVLGCSICPPPAEVLGHTQASSSSLDEQSGASKWEGRTSNKDESKKSQSPKFIEMNDGRGATEKAETARVLSKALKLSFTREVEVVAEQGHYPPKATSHTFSFSVPTIPSSGEAYERTADGRKVAMATGVSVGGAANGVGEGYGLTSHRNGSNTGYGNSNDDGPRLATFYGVALTVWSAADEKRAKVIRKELAKAKKQNGGNLSKSNADETTNGAEGENPGLAAVRGSSDSVFFMPYAICIVSRFPLYNLLGDWNKMAWHKYSRNIEMHNQLMSTILRHPAPRLGEEISVGSPEKDLSFHCTFPGAVEWGTGLIGIDFTMWPLFSTLSLDNILTICEIALGHNGRILFVSSHPALLGMAVETLRYLVEQSGWRGVVHQICHARDVRIYLEDPGSWIIGINAELRGLVQPPAQVCTVDLDMNRITCNSPPLNAISTKGLRERRRKRLHQAVHVNDVDYHPPREFIDAYPGSRFRPLSRMITRDLNSAYEQLPVPQWWNQTVAVQAFDNSLREDQKSTFLKKMLKSRRTSRAVVASESEIAAIMALRKRASTFVDARDGLENKIGRLNKRLAFLMSESEMWRAQFGKIQVLVDRLTKEANDLRSKVDKERRESKRLSSRLAQRDVEHVQLQLQLKDTEQAREEAMGELLRMKTAMESVEQEREVMMEEIRAVLSGGGNIEDVNMSVTRLDLPSFNLLSRSSSPTGSQVSMTPSQAAEYVLKSRAMAEARISEGRPGRNQSRTNSRISSQQGHRRSMSQDRGERDRNGSYSGSVNSHVNHFPDEQMNYEIQQRTSIVTDQISRIQQQLESTLTNLEGRRSGTYEREINRRQRRGSNASINSRYEYRSSVGHGVNNAEESLNDHASEDGKTVDTKTSEMKDNTQDRSSMRATRRRKERSAAPPTASSQSLRDAYASSTASHTSLGVPPAIQPKSSNRPRISSVGANGKKNSTDSNGIDSRSPPRSPEAEVTPGVFTASNSGDSNSITQTLNENGNASSPVIGEIPASDSNPSTVTPVLSHEDFKHGVASQPLLTALQQKPKYYTAEQPTQVERTEEQEALQEISAGQSEGNSHDNAHQQSHNSHDASHNTGSGNTSPTLPTGIPAGSDAESLMTKNGWTVDTADVKNVTELSG</sequence>
<feature type="region of interest" description="Disordered" evidence="2">
    <location>
        <begin position="413"/>
        <end position="462"/>
    </location>
</feature>
<dbReference type="GO" id="GO:0031410">
    <property type="term" value="C:cytoplasmic vesicle"/>
    <property type="evidence" value="ECO:0007669"/>
    <property type="project" value="TreeGrafter"/>
</dbReference>